<dbReference type="Proteomes" id="UP001175353">
    <property type="component" value="Unassembled WGS sequence"/>
</dbReference>
<sequence>MQQGSSCVHCILLEVAGYSGLKDKQGLEGGAAQAQAEEIIPRVQELTASLLTRAVSTGKHTPIDRILHMRTFGPRLRNTIKSVARVSRKDGIHEVCIDKTSFTMGELRRAIFGSLETCKGRLVEKIMFLDGEEELPRLELSRLSDNAAQLTEDHSFLKDPRNRSVLDQVPMRDGKGNTTREKWMWSRMLREPRMKQLLQDGEVGQARNREELEFDAAGVEKYSKQITTFKEELIVLCHMTAGAPARETEIVSIMHESGQDSRFQRGVFIHQGLVELVTSYHKGFSYGGKLKIIHRFLPKEILVRGHDLVGRRLWEPGLEEKW</sequence>
<evidence type="ECO:0000313" key="1">
    <source>
        <dbReference type="EMBL" id="KAK0958906.1"/>
    </source>
</evidence>
<keyword evidence="2" id="KW-1185">Reference proteome</keyword>
<protein>
    <submittedName>
        <fullName evidence="1">Uncharacterized protein</fullName>
    </submittedName>
</protein>
<accession>A0AAN6K3H4</accession>
<name>A0AAN6K3H4_9PEZI</name>
<organism evidence="1 2">
    <name type="scientific">Friedmanniomyces endolithicus</name>
    <dbReference type="NCBI Taxonomy" id="329885"/>
    <lineage>
        <taxon>Eukaryota</taxon>
        <taxon>Fungi</taxon>
        <taxon>Dikarya</taxon>
        <taxon>Ascomycota</taxon>
        <taxon>Pezizomycotina</taxon>
        <taxon>Dothideomycetes</taxon>
        <taxon>Dothideomycetidae</taxon>
        <taxon>Mycosphaerellales</taxon>
        <taxon>Teratosphaeriaceae</taxon>
        <taxon>Friedmanniomyces</taxon>
    </lineage>
</organism>
<proteinExistence type="predicted"/>
<reference evidence="1" key="1">
    <citation type="submission" date="2023-06" db="EMBL/GenBank/DDBJ databases">
        <title>Black Yeasts Isolated from many extreme environments.</title>
        <authorList>
            <person name="Coleine C."/>
            <person name="Stajich J.E."/>
            <person name="Selbmann L."/>
        </authorList>
    </citation>
    <scope>NUCLEOTIDE SEQUENCE</scope>
    <source>
        <strain evidence="1">CCFEE 5200</strain>
    </source>
</reference>
<dbReference type="AlphaFoldDB" id="A0AAN6K3H4"/>
<comment type="caution">
    <text evidence="1">The sequence shown here is derived from an EMBL/GenBank/DDBJ whole genome shotgun (WGS) entry which is preliminary data.</text>
</comment>
<evidence type="ECO:0000313" key="2">
    <source>
        <dbReference type="Proteomes" id="UP001175353"/>
    </source>
</evidence>
<gene>
    <name evidence="1" type="ORF">LTR91_021121</name>
</gene>
<dbReference type="EMBL" id="JAUJLE010000366">
    <property type="protein sequence ID" value="KAK0958906.1"/>
    <property type="molecule type" value="Genomic_DNA"/>
</dbReference>